<dbReference type="EMBL" id="LAZR01051494">
    <property type="protein sequence ID" value="KKK85035.1"/>
    <property type="molecule type" value="Genomic_DNA"/>
</dbReference>
<accession>A0A0F8ZGB8</accession>
<name>A0A0F8ZGB8_9ZZZZ</name>
<feature type="transmembrane region" description="Helical" evidence="1">
    <location>
        <begin position="43"/>
        <end position="62"/>
    </location>
</feature>
<keyword evidence="1" id="KW-0472">Membrane</keyword>
<keyword evidence="1" id="KW-1133">Transmembrane helix</keyword>
<keyword evidence="1" id="KW-0812">Transmembrane</keyword>
<comment type="caution">
    <text evidence="2">The sequence shown here is derived from an EMBL/GenBank/DDBJ whole genome shotgun (WGS) entry which is preliminary data.</text>
</comment>
<evidence type="ECO:0000256" key="1">
    <source>
        <dbReference type="SAM" id="Phobius"/>
    </source>
</evidence>
<reference evidence="2" key="1">
    <citation type="journal article" date="2015" name="Nature">
        <title>Complex archaea that bridge the gap between prokaryotes and eukaryotes.</title>
        <authorList>
            <person name="Spang A."/>
            <person name="Saw J.H."/>
            <person name="Jorgensen S.L."/>
            <person name="Zaremba-Niedzwiedzka K."/>
            <person name="Martijn J."/>
            <person name="Lind A.E."/>
            <person name="van Eijk R."/>
            <person name="Schleper C."/>
            <person name="Guy L."/>
            <person name="Ettema T.J."/>
        </authorList>
    </citation>
    <scope>NUCLEOTIDE SEQUENCE</scope>
</reference>
<protein>
    <submittedName>
        <fullName evidence="2">Uncharacterized protein</fullName>
    </submittedName>
</protein>
<organism evidence="2">
    <name type="scientific">marine sediment metagenome</name>
    <dbReference type="NCBI Taxonomy" id="412755"/>
    <lineage>
        <taxon>unclassified sequences</taxon>
        <taxon>metagenomes</taxon>
        <taxon>ecological metagenomes</taxon>
    </lineage>
</organism>
<evidence type="ECO:0000313" key="2">
    <source>
        <dbReference type="EMBL" id="KKK85035.1"/>
    </source>
</evidence>
<sequence>MNRTEKRTAWRRAWTDFEGAFQDTYSVSVWNMIKRKEKRARKIGFILGALFVLATYCAMVWLTPFAL</sequence>
<proteinExistence type="predicted"/>
<gene>
    <name evidence="2" type="ORF">LCGC14_2777340</name>
</gene>
<dbReference type="AlphaFoldDB" id="A0A0F8ZGB8"/>